<evidence type="ECO:0000256" key="1">
    <source>
        <dbReference type="ARBA" id="ARBA00004613"/>
    </source>
</evidence>
<keyword evidence="5" id="KW-0472">Membrane</keyword>
<organism evidence="8 9">
    <name type="scientific">Sus scrofa</name>
    <name type="common">Pig</name>
    <dbReference type="NCBI Taxonomy" id="9823"/>
    <lineage>
        <taxon>Eukaryota</taxon>
        <taxon>Metazoa</taxon>
        <taxon>Chordata</taxon>
        <taxon>Craniata</taxon>
        <taxon>Vertebrata</taxon>
        <taxon>Euteleostomi</taxon>
        <taxon>Mammalia</taxon>
        <taxon>Eutheria</taxon>
        <taxon>Laurasiatheria</taxon>
        <taxon>Artiodactyla</taxon>
        <taxon>Suina</taxon>
        <taxon>Suidae</taxon>
        <taxon>Sus</taxon>
    </lineage>
</organism>
<dbReference type="InterPro" id="IPR016186">
    <property type="entry name" value="C-type_lectin-like/link_sf"/>
</dbReference>
<comment type="subcellular location">
    <subcellularLocation>
        <location evidence="1">Secreted</location>
    </subcellularLocation>
</comment>
<keyword evidence="6" id="KW-0732">Signal</keyword>
<evidence type="ECO:0000256" key="3">
    <source>
        <dbReference type="ARBA" id="ARBA00022734"/>
    </source>
</evidence>
<evidence type="ECO:0000256" key="2">
    <source>
        <dbReference type="ARBA" id="ARBA00022525"/>
    </source>
</evidence>
<dbReference type="GO" id="GO:0005576">
    <property type="term" value="C:extracellular region"/>
    <property type="evidence" value="ECO:0007669"/>
    <property type="project" value="UniProtKB-SubCell"/>
</dbReference>
<dbReference type="PRINTS" id="PR01504">
    <property type="entry name" value="PNCREATITSAP"/>
</dbReference>
<keyword evidence="4" id="KW-1015">Disulfide bond</keyword>
<feature type="transmembrane region" description="Helical" evidence="5">
    <location>
        <begin position="187"/>
        <end position="205"/>
    </location>
</feature>
<protein>
    <recommendedName>
        <fullName evidence="7">C-type lectin domain-containing protein</fullName>
    </recommendedName>
</protein>
<dbReference type="FunFam" id="3.10.100.10:FF:000015">
    <property type="entry name" value="C-type lectin Cal"/>
    <property type="match status" value="1"/>
</dbReference>
<keyword evidence="5" id="KW-0812">Transmembrane</keyword>
<evidence type="ECO:0000256" key="5">
    <source>
        <dbReference type="SAM" id="Phobius"/>
    </source>
</evidence>
<dbReference type="SUPFAM" id="SSF56436">
    <property type="entry name" value="C-type lectin-like"/>
    <property type="match status" value="1"/>
</dbReference>
<dbReference type="GO" id="GO:0030246">
    <property type="term" value="F:carbohydrate binding"/>
    <property type="evidence" value="ECO:0007669"/>
    <property type="project" value="UniProtKB-KW"/>
</dbReference>
<evidence type="ECO:0000259" key="7">
    <source>
        <dbReference type="PROSITE" id="PS50041"/>
    </source>
</evidence>
<keyword evidence="2" id="KW-0964">Secreted</keyword>
<accession>A0A8D1ZL09</accession>
<dbReference type="Gene3D" id="3.10.100.10">
    <property type="entry name" value="Mannose-Binding Protein A, subunit A"/>
    <property type="match status" value="1"/>
</dbReference>
<dbReference type="SMART" id="SM00034">
    <property type="entry name" value="CLECT"/>
    <property type="match status" value="1"/>
</dbReference>
<evidence type="ECO:0000256" key="6">
    <source>
        <dbReference type="SAM" id="SignalP"/>
    </source>
</evidence>
<feature type="chain" id="PRO_5034090518" description="C-type lectin domain-containing protein" evidence="6">
    <location>
        <begin position="28"/>
        <end position="214"/>
    </location>
</feature>
<keyword evidence="3" id="KW-0430">Lectin</keyword>
<dbReference type="Proteomes" id="UP000694725">
    <property type="component" value="Unplaced"/>
</dbReference>
<feature type="domain" description="C-type lectin" evidence="7">
    <location>
        <begin position="48"/>
        <end position="156"/>
    </location>
</feature>
<dbReference type="InterPro" id="IPR001304">
    <property type="entry name" value="C-type_lectin-like"/>
</dbReference>
<keyword evidence="5" id="KW-1133">Transmembrane helix</keyword>
<name>A0A8D1ZL09_PIG</name>
<dbReference type="InterPro" id="IPR050111">
    <property type="entry name" value="C-type_lectin/snaclec_domain"/>
</dbReference>
<evidence type="ECO:0000256" key="4">
    <source>
        <dbReference type="ARBA" id="ARBA00023157"/>
    </source>
</evidence>
<evidence type="ECO:0000313" key="9">
    <source>
        <dbReference type="Proteomes" id="UP000694725"/>
    </source>
</evidence>
<evidence type="ECO:0000313" key="8">
    <source>
        <dbReference type="Ensembl" id="ENSSSCP00065038981.1"/>
    </source>
</evidence>
<dbReference type="InterPro" id="IPR016187">
    <property type="entry name" value="CTDL_fold"/>
</dbReference>
<feature type="signal peptide" evidence="6">
    <location>
        <begin position="1"/>
        <end position="27"/>
    </location>
</feature>
<dbReference type="AlphaFoldDB" id="A0A8D1ZL09"/>
<dbReference type="Pfam" id="PF00059">
    <property type="entry name" value="Lectin_C"/>
    <property type="match status" value="1"/>
</dbReference>
<dbReference type="PROSITE" id="PS50041">
    <property type="entry name" value="C_TYPE_LECTIN_2"/>
    <property type="match status" value="1"/>
</dbReference>
<proteinExistence type="predicted"/>
<dbReference type="Ensembl" id="ENSSSCT00065089167.1">
    <property type="protein sequence ID" value="ENSSSCP00065038981.1"/>
    <property type="gene ID" value="ENSSSCG00065064961.1"/>
</dbReference>
<sequence length="214" mass="23620">MMLPSMGLPSLFWMLLSCLMLLSQVQGEDSPADTPSARISCPKGSMAYASYCYALFITPKTWMDADMACQKRPSGHLASVLSGAEASFMSSLIKNNLNALSDVWIGLHDPTEGLEPNAGGWEWSSSDVLNYVAWERNPSTSSYPGYCGSLSRNTGKKQGRSLLTRLFYPFIPQFYACPSEHPPGLELHYWLVLSLTLLSFCLLFLSRTLVKGDP</sequence>
<reference evidence="8" key="1">
    <citation type="submission" date="2025-08" db="UniProtKB">
        <authorList>
            <consortium name="Ensembl"/>
        </authorList>
    </citation>
    <scope>IDENTIFICATION</scope>
</reference>
<dbReference type="PANTHER" id="PTHR22803">
    <property type="entry name" value="MANNOSE, PHOSPHOLIPASE, LECTIN RECEPTOR RELATED"/>
    <property type="match status" value="1"/>
</dbReference>